<dbReference type="GO" id="GO:0006046">
    <property type="term" value="P:N-acetylglucosamine catabolic process"/>
    <property type="evidence" value="ECO:0007669"/>
    <property type="project" value="TreeGrafter"/>
</dbReference>
<evidence type="ECO:0000259" key="9">
    <source>
        <dbReference type="Pfam" id="PF01979"/>
    </source>
</evidence>
<dbReference type="Pfam" id="PF01979">
    <property type="entry name" value="Amidohydro_1"/>
    <property type="match status" value="1"/>
</dbReference>
<feature type="binding site" evidence="7">
    <location>
        <position position="137"/>
    </location>
    <ligand>
        <name>substrate</name>
    </ligand>
</feature>
<evidence type="ECO:0000313" key="10">
    <source>
        <dbReference type="EMBL" id="TCU52325.1"/>
    </source>
</evidence>
<sequence length="375" mass="41295">MKTCIYNGILMDGIHKTQPGGLIIEDGRIQSITTDTKSLPSCDIMLDAKGQYICPGLIDTHTHGIGGYDFNDIAKLSLREVAKQEAKEGVTGFLASLVCETHEDMKQLLTYYEEQEVDGFFGIHLEGPYLNRQQKAVMKEECLRDPMLEEFKEYLHISSKIKSMTIAPELPDAMELIRYGTAHGVVMMLGHSAGTAQDVLAAEKAGAKGITHLYNAMSQHAHRAPGIVTGAVLSKLMCELIVDGVHVHPDIVQATYKMIGAERIVLISDANPCKQLPKGEYLFSGKHVLVDKDKAIVKESGRIAGSTLRLCDALRNMCTYCGCQKETAIAMASAHPAALYGWKKGRLEVGYDADIMIMDEQFQVHQVLRQGIQIQ</sequence>
<evidence type="ECO:0000256" key="2">
    <source>
        <dbReference type="ARBA" id="ARBA00022723"/>
    </source>
</evidence>
<dbReference type="Gene3D" id="2.30.40.10">
    <property type="entry name" value="Urease, subunit C, domain 1"/>
    <property type="match status" value="1"/>
</dbReference>
<dbReference type="PANTHER" id="PTHR11113:SF14">
    <property type="entry name" value="N-ACETYLGLUCOSAMINE-6-PHOSPHATE DEACETYLASE"/>
    <property type="match status" value="1"/>
</dbReference>
<comment type="caution">
    <text evidence="10">The sequence shown here is derived from an EMBL/GenBank/DDBJ whole genome shotgun (WGS) entry which is preliminary data.</text>
</comment>
<proteinExistence type="inferred from homology"/>
<feature type="active site" description="Proton donor/acceptor" evidence="6">
    <location>
        <position position="269"/>
    </location>
</feature>
<dbReference type="AlphaFoldDB" id="A0A4V2VIL0"/>
<keyword evidence="3 5" id="KW-0378">Hydrolase</keyword>
<name>A0A4V2VIL0_9FIRM</name>
<comment type="similarity">
    <text evidence="1 5">Belongs to the metallo-dependent hydrolases superfamily. NagA family.</text>
</comment>
<feature type="binding site" evidence="7">
    <location>
        <begin position="303"/>
        <end position="305"/>
    </location>
    <ligand>
        <name>substrate</name>
    </ligand>
</feature>
<protein>
    <submittedName>
        <fullName evidence="10">N-acetylglucosamine-6-phosphate deacetylase</fullName>
    </submittedName>
</protein>
<evidence type="ECO:0000256" key="5">
    <source>
        <dbReference type="PIRNR" id="PIRNR038994"/>
    </source>
</evidence>
<feature type="binding site" evidence="8">
    <location>
        <position position="212"/>
    </location>
    <ligand>
        <name>Zn(2+)</name>
        <dbReference type="ChEBI" id="CHEBI:29105"/>
    </ligand>
</feature>
<feature type="binding site" evidence="8">
    <location>
        <position position="191"/>
    </location>
    <ligand>
        <name>Zn(2+)</name>
        <dbReference type="ChEBI" id="CHEBI:29105"/>
    </ligand>
</feature>
<evidence type="ECO:0000256" key="7">
    <source>
        <dbReference type="PIRSR" id="PIRSR038994-2"/>
    </source>
</evidence>
<evidence type="ECO:0000313" key="11">
    <source>
        <dbReference type="Proteomes" id="UP000295773"/>
    </source>
</evidence>
<dbReference type="PANTHER" id="PTHR11113">
    <property type="entry name" value="N-ACETYLGLUCOSAMINE-6-PHOSPHATE DEACETYLASE"/>
    <property type="match status" value="1"/>
</dbReference>
<dbReference type="InterPro" id="IPR011059">
    <property type="entry name" value="Metal-dep_hydrolase_composite"/>
</dbReference>
<feature type="binding site" evidence="7">
    <location>
        <position position="246"/>
    </location>
    <ligand>
        <name>substrate</name>
    </ligand>
</feature>
<dbReference type="InterPro" id="IPR003764">
    <property type="entry name" value="GlcNAc_6-P_deAcase"/>
</dbReference>
<dbReference type="NCBIfam" id="TIGR00221">
    <property type="entry name" value="nagA"/>
    <property type="match status" value="1"/>
</dbReference>
<comment type="cofactor">
    <cofactor evidence="8">
        <name>a divalent metal cation</name>
        <dbReference type="ChEBI" id="CHEBI:60240"/>
    </cofactor>
    <text evidence="8">Binds 1 divalent metal cation per subunit.</text>
</comment>
<feature type="binding site" evidence="8">
    <location>
        <position position="126"/>
    </location>
    <ligand>
        <name>Zn(2+)</name>
        <dbReference type="ChEBI" id="CHEBI:29105"/>
    </ligand>
</feature>
<dbReference type="RefSeq" id="WP_132225805.1">
    <property type="nucleotide sequence ID" value="NZ_JANKBG010000035.1"/>
</dbReference>
<dbReference type="PIRSF" id="PIRSF038994">
    <property type="entry name" value="NagA"/>
    <property type="match status" value="1"/>
</dbReference>
<evidence type="ECO:0000256" key="8">
    <source>
        <dbReference type="PIRSR" id="PIRSR038994-3"/>
    </source>
</evidence>
<dbReference type="InterPro" id="IPR006680">
    <property type="entry name" value="Amidohydro-rel"/>
</dbReference>
<dbReference type="EMBL" id="SMBP01000034">
    <property type="protein sequence ID" value="TCU52325.1"/>
    <property type="molecule type" value="Genomic_DNA"/>
</dbReference>
<keyword evidence="11" id="KW-1185">Reference proteome</keyword>
<dbReference type="SUPFAM" id="SSF51556">
    <property type="entry name" value="Metallo-dependent hydrolases"/>
    <property type="match status" value="1"/>
</dbReference>
<dbReference type="SUPFAM" id="SSF51338">
    <property type="entry name" value="Composite domain of metallo-dependent hydrolases"/>
    <property type="match status" value="1"/>
</dbReference>
<evidence type="ECO:0000256" key="4">
    <source>
        <dbReference type="ARBA" id="ARBA00023277"/>
    </source>
</evidence>
<feature type="binding site" evidence="7">
    <location>
        <position position="223"/>
    </location>
    <ligand>
        <name>substrate</name>
    </ligand>
</feature>
<feature type="binding site" evidence="7">
    <location>
        <begin position="215"/>
        <end position="216"/>
    </location>
    <ligand>
        <name>substrate</name>
    </ligand>
</feature>
<gene>
    <name evidence="10" type="ORF">EDD61_1348</name>
</gene>
<accession>A0A4V2VIL0</accession>
<dbReference type="Proteomes" id="UP000295773">
    <property type="component" value="Unassembled WGS sequence"/>
</dbReference>
<evidence type="ECO:0000256" key="6">
    <source>
        <dbReference type="PIRSR" id="PIRSR038994-1"/>
    </source>
</evidence>
<keyword evidence="2 8" id="KW-0479">Metal-binding</keyword>
<organism evidence="10 11">
    <name type="scientific">Longicatena caecimuris</name>
    <dbReference type="NCBI Taxonomy" id="1796635"/>
    <lineage>
        <taxon>Bacteria</taxon>
        <taxon>Bacillati</taxon>
        <taxon>Bacillota</taxon>
        <taxon>Erysipelotrichia</taxon>
        <taxon>Erysipelotrichales</taxon>
        <taxon>Erysipelotrichaceae</taxon>
        <taxon>Longicatena</taxon>
    </lineage>
</organism>
<evidence type="ECO:0000256" key="3">
    <source>
        <dbReference type="ARBA" id="ARBA00022801"/>
    </source>
</evidence>
<dbReference type="GO" id="GO:0008448">
    <property type="term" value="F:N-acetylglucosamine-6-phosphate deacetylase activity"/>
    <property type="evidence" value="ECO:0007669"/>
    <property type="project" value="InterPro"/>
</dbReference>
<feature type="domain" description="Amidohydrolase-related" evidence="9">
    <location>
        <begin position="52"/>
        <end position="371"/>
    </location>
</feature>
<dbReference type="InterPro" id="IPR032466">
    <property type="entry name" value="Metal_Hydrolase"/>
</dbReference>
<keyword evidence="4 5" id="KW-0119">Carbohydrate metabolism</keyword>
<dbReference type="Gene3D" id="3.20.20.140">
    <property type="entry name" value="Metal-dependent hydrolases"/>
    <property type="match status" value="1"/>
</dbReference>
<dbReference type="GO" id="GO:0046872">
    <property type="term" value="F:metal ion binding"/>
    <property type="evidence" value="ECO:0007669"/>
    <property type="project" value="UniProtKB-KW"/>
</dbReference>
<evidence type="ECO:0000256" key="1">
    <source>
        <dbReference type="ARBA" id="ARBA00010716"/>
    </source>
</evidence>
<dbReference type="CDD" id="cd00854">
    <property type="entry name" value="NagA"/>
    <property type="match status" value="1"/>
</dbReference>
<reference evidence="10 11" key="1">
    <citation type="submission" date="2019-03" db="EMBL/GenBank/DDBJ databases">
        <title>Genomic Encyclopedia of Type Strains, Phase IV (KMG-IV): sequencing the most valuable type-strain genomes for metagenomic binning, comparative biology and taxonomic classification.</title>
        <authorList>
            <person name="Goeker M."/>
        </authorList>
    </citation>
    <scope>NUCLEOTIDE SEQUENCE [LARGE SCALE GENOMIC DNA]</scope>
    <source>
        <strain evidence="10 11">DSM 29481</strain>
    </source>
</reference>